<dbReference type="PROSITE" id="PS51747">
    <property type="entry name" value="CYT_DCMP_DEAMINASES_2"/>
    <property type="match status" value="1"/>
</dbReference>
<feature type="domain" description="CMP/dCMP-type deaminase" evidence="6">
    <location>
        <begin position="11"/>
        <end position="148"/>
    </location>
</feature>
<proteinExistence type="inferred from homology"/>
<accession>A0A6C0ALT0</accession>
<reference evidence="7" key="1">
    <citation type="journal article" date="2020" name="Nature">
        <title>Giant virus diversity and host interactions through global metagenomics.</title>
        <authorList>
            <person name="Schulz F."/>
            <person name="Roux S."/>
            <person name="Paez-Espino D."/>
            <person name="Jungbluth S."/>
            <person name="Walsh D.A."/>
            <person name="Denef V.J."/>
            <person name="McMahon K.D."/>
            <person name="Konstantinidis K.T."/>
            <person name="Eloe-Fadrosh E.A."/>
            <person name="Kyrpides N.C."/>
            <person name="Woyke T."/>
        </authorList>
    </citation>
    <scope>NUCLEOTIDE SEQUENCE</scope>
    <source>
        <strain evidence="7">GVMAG-S-1091796-13</strain>
    </source>
</reference>
<evidence type="ECO:0000256" key="4">
    <source>
        <dbReference type="ARBA" id="ARBA00022801"/>
    </source>
</evidence>
<dbReference type="GO" id="GO:0008270">
    <property type="term" value="F:zinc ion binding"/>
    <property type="evidence" value="ECO:0007669"/>
    <property type="project" value="InterPro"/>
</dbReference>
<dbReference type="GO" id="GO:0006220">
    <property type="term" value="P:pyrimidine nucleotide metabolic process"/>
    <property type="evidence" value="ECO:0007669"/>
    <property type="project" value="InterPro"/>
</dbReference>
<dbReference type="PROSITE" id="PS00903">
    <property type="entry name" value="CYT_DCMP_DEAMINASES_1"/>
    <property type="match status" value="1"/>
</dbReference>
<sequence>MEESEEFNRPNWDQYFINIAKLTSERSNCIKRRVGCVIVKDKRILSLGYNGTPANTLNCYQGGCKRCMDQYNESDKIAAKHLDLCMCLHAEENAILFVSKTDLKDSTIYITLIPCISCVKKILQCQIKRVVYINNYSEELDKITIDILKLNNIEIVKCDEF</sequence>
<dbReference type="CDD" id="cd01286">
    <property type="entry name" value="deoxycytidylate_deaminase"/>
    <property type="match status" value="1"/>
</dbReference>
<comment type="cofactor">
    <cofactor evidence="1">
        <name>Zn(2+)</name>
        <dbReference type="ChEBI" id="CHEBI:29105"/>
    </cofactor>
</comment>
<name>A0A6C0ALT0_9ZZZZ</name>
<dbReference type="AlphaFoldDB" id="A0A6C0ALT0"/>
<evidence type="ECO:0000256" key="3">
    <source>
        <dbReference type="ARBA" id="ARBA00022723"/>
    </source>
</evidence>
<dbReference type="EMBL" id="MN740715">
    <property type="protein sequence ID" value="QHS80632.1"/>
    <property type="molecule type" value="Genomic_DNA"/>
</dbReference>
<evidence type="ECO:0000256" key="5">
    <source>
        <dbReference type="ARBA" id="ARBA00022833"/>
    </source>
</evidence>
<dbReference type="GO" id="GO:0005737">
    <property type="term" value="C:cytoplasm"/>
    <property type="evidence" value="ECO:0007669"/>
    <property type="project" value="TreeGrafter"/>
</dbReference>
<dbReference type="Pfam" id="PF00383">
    <property type="entry name" value="dCMP_cyt_deam_1"/>
    <property type="match status" value="1"/>
</dbReference>
<dbReference type="Gene3D" id="3.40.140.10">
    <property type="entry name" value="Cytidine Deaminase, domain 2"/>
    <property type="match status" value="1"/>
</dbReference>
<dbReference type="InterPro" id="IPR016193">
    <property type="entry name" value="Cytidine_deaminase-like"/>
</dbReference>
<evidence type="ECO:0000256" key="2">
    <source>
        <dbReference type="ARBA" id="ARBA00006576"/>
    </source>
</evidence>
<evidence type="ECO:0000313" key="7">
    <source>
        <dbReference type="EMBL" id="QHS80576.1"/>
    </source>
</evidence>
<dbReference type="PIRSF" id="PIRSF006019">
    <property type="entry name" value="dCMP_deaminase"/>
    <property type="match status" value="1"/>
</dbReference>
<dbReference type="GO" id="GO:0004132">
    <property type="term" value="F:dCMP deaminase activity"/>
    <property type="evidence" value="ECO:0007669"/>
    <property type="project" value="InterPro"/>
</dbReference>
<dbReference type="InterPro" id="IPR015517">
    <property type="entry name" value="dCMP_deaminase-rel"/>
</dbReference>
<keyword evidence="3" id="KW-0479">Metal-binding</keyword>
<dbReference type="PANTHER" id="PTHR11086">
    <property type="entry name" value="DEOXYCYTIDYLATE DEAMINASE-RELATED"/>
    <property type="match status" value="1"/>
</dbReference>
<dbReference type="InterPro" id="IPR002125">
    <property type="entry name" value="CMP_dCMP_dom"/>
</dbReference>
<dbReference type="PANTHER" id="PTHR11086:SF18">
    <property type="entry name" value="DEOXYCYTIDYLATE DEAMINASE"/>
    <property type="match status" value="1"/>
</dbReference>
<evidence type="ECO:0000256" key="1">
    <source>
        <dbReference type="ARBA" id="ARBA00001947"/>
    </source>
</evidence>
<dbReference type="InterPro" id="IPR016473">
    <property type="entry name" value="dCMP_deaminase"/>
</dbReference>
<dbReference type="EMBL" id="MN740714">
    <property type="protein sequence ID" value="QHS80576.1"/>
    <property type="molecule type" value="Genomic_DNA"/>
</dbReference>
<organism evidence="7">
    <name type="scientific">viral metagenome</name>
    <dbReference type="NCBI Taxonomy" id="1070528"/>
    <lineage>
        <taxon>unclassified sequences</taxon>
        <taxon>metagenomes</taxon>
        <taxon>organismal metagenomes</taxon>
    </lineage>
</organism>
<keyword evidence="5" id="KW-0862">Zinc</keyword>
<keyword evidence="4" id="KW-0378">Hydrolase</keyword>
<dbReference type="InterPro" id="IPR035105">
    <property type="entry name" value="Deoxycytidylate_deaminase_dom"/>
</dbReference>
<protein>
    <recommendedName>
        <fullName evidence="6">CMP/dCMP-type deaminase domain-containing protein</fullName>
    </recommendedName>
</protein>
<comment type="similarity">
    <text evidence="2">Belongs to the cytidine and deoxycytidylate deaminase family.</text>
</comment>
<evidence type="ECO:0000259" key="6">
    <source>
        <dbReference type="PROSITE" id="PS51747"/>
    </source>
</evidence>
<dbReference type="SUPFAM" id="SSF53927">
    <property type="entry name" value="Cytidine deaminase-like"/>
    <property type="match status" value="1"/>
</dbReference>
<dbReference type="InterPro" id="IPR016192">
    <property type="entry name" value="APOBEC/CMP_deaminase_Zn-bd"/>
</dbReference>